<proteinExistence type="predicted"/>
<reference evidence="1 2" key="1">
    <citation type="submission" date="2019-08" db="EMBL/GenBank/DDBJ databases">
        <title>Deep-cultivation of Planctomycetes and their phenomic and genomic characterization uncovers novel biology.</title>
        <authorList>
            <person name="Wiegand S."/>
            <person name="Jogler M."/>
            <person name="Boedeker C."/>
            <person name="Pinto D."/>
            <person name="Vollmers J."/>
            <person name="Rivas-Marin E."/>
            <person name="Kohn T."/>
            <person name="Peeters S.H."/>
            <person name="Heuer A."/>
            <person name="Rast P."/>
            <person name="Oberbeckmann S."/>
            <person name="Bunk B."/>
            <person name="Jeske O."/>
            <person name="Meyerdierks A."/>
            <person name="Storesund J.E."/>
            <person name="Kallscheuer N."/>
            <person name="Luecker S."/>
            <person name="Lage O.M."/>
            <person name="Pohl T."/>
            <person name="Merkel B.J."/>
            <person name="Hornburger P."/>
            <person name="Mueller R.-W."/>
            <person name="Bruemmer F."/>
            <person name="Labrenz M."/>
            <person name="Spormann A.M."/>
            <person name="Op den Camp H."/>
            <person name="Overmann J."/>
            <person name="Amann R."/>
            <person name="Jetten M.S.M."/>
            <person name="Mascher T."/>
            <person name="Medema M.H."/>
            <person name="Devos D.P."/>
            <person name="Kaster A.-K."/>
            <person name="Ovreas L."/>
            <person name="Rohde M."/>
            <person name="Galperin M.Y."/>
            <person name="Jogler C."/>
        </authorList>
    </citation>
    <scope>NUCLEOTIDE SEQUENCE [LARGE SCALE GENOMIC DNA]</scope>
    <source>
        <strain evidence="1 2">DSM 8797</strain>
    </source>
</reference>
<name>A0ABX5YQ17_9PLAN</name>
<accession>A0ABX5YQ17</accession>
<protein>
    <submittedName>
        <fullName evidence="1">Uncharacterized protein</fullName>
    </submittedName>
</protein>
<dbReference type="Proteomes" id="UP000322887">
    <property type="component" value="Chromosome"/>
</dbReference>
<sequence>MGRLRSSSPGQNYLGTVTLKQKRLDPIDRVVVLKSVLLILSLSQAAFPVPVSFHLEAPVP</sequence>
<organism evidence="1 2">
    <name type="scientific">Gimesia maris</name>
    <dbReference type="NCBI Taxonomy" id="122"/>
    <lineage>
        <taxon>Bacteria</taxon>
        <taxon>Pseudomonadati</taxon>
        <taxon>Planctomycetota</taxon>
        <taxon>Planctomycetia</taxon>
        <taxon>Planctomycetales</taxon>
        <taxon>Planctomycetaceae</taxon>
        <taxon>Gimesia</taxon>
    </lineage>
</organism>
<keyword evidence="2" id="KW-1185">Reference proteome</keyword>
<evidence type="ECO:0000313" key="1">
    <source>
        <dbReference type="EMBL" id="QEG17647.1"/>
    </source>
</evidence>
<evidence type="ECO:0000313" key="2">
    <source>
        <dbReference type="Proteomes" id="UP000322887"/>
    </source>
</evidence>
<dbReference type="EMBL" id="CP042910">
    <property type="protein sequence ID" value="QEG17647.1"/>
    <property type="molecule type" value="Genomic_DNA"/>
</dbReference>
<gene>
    <name evidence="1" type="ORF">GmarT_35290</name>
</gene>